<dbReference type="OrthoDB" id="6512497at2759"/>
<evidence type="ECO:0000259" key="1">
    <source>
        <dbReference type="Pfam" id="PF16013"/>
    </source>
</evidence>
<protein>
    <submittedName>
        <fullName evidence="3 4">Uncharacterized protein LOC113491950</fullName>
    </submittedName>
</protein>
<dbReference type="InterPro" id="IPR031962">
    <property type="entry name" value="DUF4781"/>
</dbReference>
<feature type="domain" description="DUF4781" evidence="1">
    <location>
        <begin position="146"/>
        <end position="450"/>
    </location>
</feature>
<dbReference type="PANTHER" id="PTHR21115:SF0">
    <property type="entry name" value="GH06117P-RELATED"/>
    <property type="match status" value="1"/>
</dbReference>
<dbReference type="Proteomes" id="UP000322000">
    <property type="component" value="Chromosome 3"/>
</dbReference>
<evidence type="ECO:0000313" key="3">
    <source>
        <dbReference type="RefSeq" id="XP_026724966.1"/>
    </source>
</evidence>
<dbReference type="RefSeq" id="XP_026724966.1">
    <property type="nucleotide sequence ID" value="XM_026869165.1"/>
</dbReference>
<dbReference type="Pfam" id="PF16013">
    <property type="entry name" value="DUF4781"/>
    <property type="match status" value="1"/>
</dbReference>
<evidence type="ECO:0000313" key="4">
    <source>
        <dbReference type="RefSeq" id="XP_026724967.1"/>
    </source>
</evidence>
<dbReference type="RefSeq" id="XP_026724967.1">
    <property type="nucleotide sequence ID" value="XM_026869166.1"/>
</dbReference>
<name>A0A7E5V9M9_TRINI</name>
<dbReference type="AlphaFoldDB" id="A0A7E5V9M9"/>
<gene>
    <name evidence="3 4" type="primary">LOC113491950</name>
</gene>
<evidence type="ECO:0000313" key="2">
    <source>
        <dbReference type="Proteomes" id="UP000322000"/>
    </source>
</evidence>
<dbReference type="KEGG" id="tnl:113491950"/>
<dbReference type="GeneID" id="113491950"/>
<accession>A0A7E5V9M9</accession>
<proteinExistence type="predicted"/>
<keyword evidence="2" id="KW-1185">Reference proteome</keyword>
<sequence>MANNNQRMEMSAVEIQQEYYEAIGDADWELYKRADRKYLLQKVAVAICGPPTKEGNLVDGVEEVNGRLTLQGYEKRDEETCLNVFNKILDQAKYSFNGQNLVISVLRIVCVIPSQEVPIWKITPKDYWLNLHKKKGDSVHILVFHVFSVRKCISMKPEVKGCRVYIDHDGRVYENWTAYLSENKLPKCVMVVPQNGEYSGVIKAGEEIPHVQLSVIASPELGPKAVIINTADNLSTVANIGALVSIVGSVFAAPAVAPVMVTGAIGVGVVTGVYGIARSITNLVDRAQHDQTIYLSNSEARSSWINILVSSVGLSFATAGKLLTWVASSGRNVKILMCALDFLKFTNLATGIIGVANGLGDMIYNYVKYGETPTRTELFQFTTSALFLGIGVMSNQTAQEIVQDAQANKINEIRDSLASNNKRKIFDKVTAETRRVKGTIEGNTEVIRALKKIENKDDFFGKLRRVNKSVNKNKVRISLSADGKVMVNNQHTVSLSKIYHMGEEGRNQLFAKYGPAKVTTKNAPTRIYSSRTVGGNSSVTVKELACSIRPEEIMKITAFLIHLSKADQDVILELLSNISEVLHDGFLLLCAELIACLAPAEIEYIDSVFPDWKVRVVLFVFQYLKSKLHYDEEDSEFMSILKQYIREGRISREKLLRLKEKLINFFSELKKSDSLKNMYSNVNDILRKNLMNFKILRSEQNLHLGPHVILIKQDTLDNFGTRLAHLSQEKCDLFIELCFSIISALSKDQVLRLRFLNPDEDVVMKVSQFLLEKFEYYMACREKIDNILIDLAKYDLNAWCYRQHVRGHYTCSKCKGITYCQT</sequence>
<reference evidence="3 4" key="1">
    <citation type="submission" date="2025-04" db="UniProtKB">
        <authorList>
            <consortium name="RefSeq"/>
        </authorList>
    </citation>
    <scope>IDENTIFICATION</scope>
</reference>
<organism evidence="2 3">
    <name type="scientific">Trichoplusia ni</name>
    <name type="common">Cabbage looper</name>
    <dbReference type="NCBI Taxonomy" id="7111"/>
    <lineage>
        <taxon>Eukaryota</taxon>
        <taxon>Metazoa</taxon>
        <taxon>Ecdysozoa</taxon>
        <taxon>Arthropoda</taxon>
        <taxon>Hexapoda</taxon>
        <taxon>Insecta</taxon>
        <taxon>Pterygota</taxon>
        <taxon>Neoptera</taxon>
        <taxon>Endopterygota</taxon>
        <taxon>Lepidoptera</taxon>
        <taxon>Glossata</taxon>
        <taxon>Ditrysia</taxon>
        <taxon>Noctuoidea</taxon>
        <taxon>Noctuidae</taxon>
        <taxon>Plusiinae</taxon>
        <taxon>Trichoplusia</taxon>
    </lineage>
</organism>
<dbReference type="PANTHER" id="PTHR21115">
    <property type="entry name" value="GH06117P-RELATED"/>
    <property type="match status" value="1"/>
</dbReference>